<dbReference type="Proteomes" id="UP000077154">
    <property type="component" value="Unassembled WGS sequence"/>
</dbReference>
<name>A0A177AE07_9PEZI</name>
<dbReference type="GeneID" id="36286364"/>
<dbReference type="OrthoDB" id="4494341at2759"/>
<proteinExistence type="predicted"/>
<dbReference type="AlphaFoldDB" id="A0A177AE07"/>
<dbReference type="RefSeq" id="XP_024325627.1">
    <property type="nucleotide sequence ID" value="XM_024466935.1"/>
</dbReference>
<gene>
    <name evidence="2" type="ORF">VC83_03287</name>
</gene>
<protein>
    <submittedName>
        <fullName evidence="2">Uncharacterized protein</fullName>
    </submittedName>
</protein>
<feature type="region of interest" description="Disordered" evidence="1">
    <location>
        <begin position="18"/>
        <end position="82"/>
    </location>
</feature>
<evidence type="ECO:0000256" key="1">
    <source>
        <dbReference type="SAM" id="MobiDB-lite"/>
    </source>
</evidence>
<accession>A0A177AE07</accession>
<sequence length="204" mass="22808">MSHSLRMMLNEEDIEVNVPIPRTGPDSRIIELTSDEEKEEKEASTGETHMPNVTVKRGRGRPLGSKNKPKNPDAIPMDRPRCTQTRVVADVVDEQEDALPSTPSTPDEASYFVYCFAVSSPAEPTSFKQAERYKLQGGSALCLLILLSIPFLRKSSYEILLRAHQALASLVVYSVVRHLISQSNFDWSYVYIFAGVFAALLTFQ</sequence>
<organism evidence="2">
    <name type="scientific">Pseudogymnoascus destructans</name>
    <dbReference type="NCBI Taxonomy" id="655981"/>
    <lineage>
        <taxon>Eukaryota</taxon>
        <taxon>Fungi</taxon>
        <taxon>Dikarya</taxon>
        <taxon>Ascomycota</taxon>
        <taxon>Pezizomycotina</taxon>
        <taxon>Leotiomycetes</taxon>
        <taxon>Thelebolales</taxon>
        <taxon>Thelebolaceae</taxon>
        <taxon>Pseudogymnoascus</taxon>
    </lineage>
</organism>
<evidence type="ECO:0000313" key="2">
    <source>
        <dbReference type="EMBL" id="OAF60346.1"/>
    </source>
</evidence>
<dbReference type="VEuPathDB" id="FungiDB:GMDG_03660"/>
<dbReference type="EMBL" id="KV441391">
    <property type="protein sequence ID" value="OAF60346.1"/>
    <property type="molecule type" value="Genomic_DNA"/>
</dbReference>
<reference evidence="2" key="1">
    <citation type="submission" date="2016-03" db="EMBL/GenBank/DDBJ databases">
        <title>Updated assembly of Pseudogymnoascus destructans, the fungus causing white-nose syndrome of bats.</title>
        <authorList>
            <person name="Palmer J.M."/>
            <person name="Drees K.P."/>
            <person name="Foster J.T."/>
            <person name="Lindner D.L."/>
        </authorList>
    </citation>
    <scope>NUCLEOTIDE SEQUENCE [LARGE SCALE GENOMIC DNA]</scope>
    <source>
        <strain evidence="2">20631-21</strain>
    </source>
</reference>